<dbReference type="SUPFAM" id="SSF51126">
    <property type="entry name" value="Pectin lyase-like"/>
    <property type="match status" value="1"/>
</dbReference>
<organism evidence="1 2">
    <name type="scientific">Petrimonas mucosa</name>
    <dbReference type="NCBI Taxonomy" id="1642646"/>
    <lineage>
        <taxon>Bacteria</taxon>
        <taxon>Pseudomonadati</taxon>
        <taxon>Bacteroidota</taxon>
        <taxon>Bacteroidia</taxon>
        <taxon>Bacteroidales</taxon>
        <taxon>Dysgonomonadaceae</taxon>
        <taxon>Petrimonas</taxon>
    </lineage>
</organism>
<evidence type="ECO:0000313" key="1">
    <source>
        <dbReference type="EMBL" id="SCM55438.1"/>
    </source>
</evidence>
<evidence type="ECO:0008006" key="3">
    <source>
        <dbReference type="Google" id="ProtNLM"/>
    </source>
</evidence>
<dbReference type="STRING" id="1642646.ING2E5A_0365"/>
<reference evidence="1 2" key="1">
    <citation type="submission" date="2016-08" db="EMBL/GenBank/DDBJ databases">
        <authorList>
            <person name="Seilhamer J.J."/>
        </authorList>
    </citation>
    <scope>NUCLEOTIDE SEQUENCE [LARGE SCALE GENOMIC DNA]</scope>
    <source>
        <strain evidence="1">ING2-E5A</strain>
    </source>
</reference>
<sequence>MIGITIFLHIIVIYLGLPVQAAETPCNNLEYQATSSEAYTDAGEFGFSPDASGVENAKALQQAIDQGGTIIVSKPGIYKIATSLYIGSNTSLIFGNGVSLKKVNEAGLFAQLIINKGAMTRTYDDHISVEGLHVIVNGIDNCSDLVLGLRGILGFSYVKDLKIKGFRCYDLTGCQYGLQVNRFEDVIIEDVIIKGQKDGIHFGPGKRFTIRDAVFQTLDDAIALNAQDYSTSNPEMGWIEDGLIENCYDLNQEKMIGFFCRLLGGGWIDWKEGMTVQQSDAVVSNGRIYRVKMPSNGKLYKSLTRPDFESGSKVLDGITWVMTQEEVTYTAGVRNVIFRNIHLEKPRVAFGILFDMSEYDRGYYPGAEVPVQENIFLENVKVLHDADIPLFQIASPINLISISNSRIGKQKFRFTGNEVFPEYLKENIVPDYYKTVINIHNCIFEHDGEMVLLHNTAKGKEIMLKTSSNIETGENFSARIICGDGIVEVDSDLTGLKK</sequence>
<evidence type="ECO:0000313" key="2">
    <source>
        <dbReference type="Proteomes" id="UP000178485"/>
    </source>
</evidence>
<dbReference type="AlphaFoldDB" id="A0A1G4G3U1"/>
<dbReference type="Gene3D" id="2.160.20.10">
    <property type="entry name" value="Single-stranded right-handed beta-helix, Pectin lyase-like"/>
    <property type="match status" value="1"/>
</dbReference>
<accession>A0A1G4G3U1</accession>
<name>A0A1G4G3U1_9BACT</name>
<protein>
    <recommendedName>
        <fullName evidence="3">Pectate lyase superfamily protein domain-containing protein</fullName>
    </recommendedName>
</protein>
<dbReference type="InterPro" id="IPR011050">
    <property type="entry name" value="Pectin_lyase_fold/virulence"/>
</dbReference>
<keyword evidence="2" id="KW-1185">Reference proteome</keyword>
<gene>
    <name evidence="1" type="ORF">ING2E5A_0365</name>
</gene>
<dbReference type="Proteomes" id="UP000178485">
    <property type="component" value="Chromosome i"/>
</dbReference>
<dbReference type="InterPro" id="IPR012334">
    <property type="entry name" value="Pectin_lyas_fold"/>
</dbReference>
<dbReference type="EMBL" id="LT608328">
    <property type="protein sequence ID" value="SCM55438.1"/>
    <property type="molecule type" value="Genomic_DNA"/>
</dbReference>
<dbReference type="KEGG" id="pmuc:ING2E5A_0365"/>
<dbReference type="RefSeq" id="WP_143102540.1">
    <property type="nucleotide sequence ID" value="NZ_LT608328.1"/>
</dbReference>
<proteinExistence type="predicted"/>